<proteinExistence type="predicted"/>
<organism evidence="3 4">
    <name type="scientific">Roseiconus lacunae</name>
    <dbReference type="NCBI Taxonomy" id="2605694"/>
    <lineage>
        <taxon>Bacteria</taxon>
        <taxon>Pseudomonadati</taxon>
        <taxon>Planctomycetota</taxon>
        <taxon>Planctomycetia</taxon>
        <taxon>Pirellulales</taxon>
        <taxon>Pirellulaceae</taxon>
        <taxon>Roseiconus</taxon>
    </lineage>
</organism>
<dbReference type="Pfam" id="PF21348">
    <property type="entry name" value="RGL11_C"/>
    <property type="match status" value="1"/>
</dbReference>
<dbReference type="CDD" id="cd10318">
    <property type="entry name" value="RGL11"/>
    <property type="match status" value="1"/>
</dbReference>
<evidence type="ECO:0000313" key="3">
    <source>
        <dbReference type="EMBL" id="MDM4019208.1"/>
    </source>
</evidence>
<evidence type="ECO:0000259" key="1">
    <source>
        <dbReference type="Pfam" id="PF18370"/>
    </source>
</evidence>
<dbReference type="RefSeq" id="WP_289167286.1">
    <property type="nucleotide sequence ID" value="NZ_JASZZN010000033.1"/>
</dbReference>
<feature type="domain" description="Rhamnogalacturonan lyase family 11 C-terminal" evidence="2">
    <location>
        <begin position="148"/>
        <end position="630"/>
    </location>
</feature>
<evidence type="ECO:0000313" key="4">
    <source>
        <dbReference type="Proteomes" id="UP001239462"/>
    </source>
</evidence>
<dbReference type="EMBL" id="JASZZN010000033">
    <property type="protein sequence ID" value="MDM4019208.1"/>
    <property type="molecule type" value="Genomic_DNA"/>
</dbReference>
<dbReference type="PANTHER" id="PTHR43118">
    <property type="entry name" value="RHAMNOGALACTURONAN LYASE (EUROFUNG)"/>
    <property type="match status" value="1"/>
</dbReference>
<dbReference type="GO" id="GO:0016829">
    <property type="term" value="F:lyase activity"/>
    <property type="evidence" value="ECO:0007669"/>
    <property type="project" value="UniProtKB-KW"/>
</dbReference>
<comment type="caution">
    <text evidence="3">The sequence shown here is derived from an EMBL/GenBank/DDBJ whole genome shotgun (WGS) entry which is preliminary data.</text>
</comment>
<dbReference type="PANTHER" id="PTHR43118:SF1">
    <property type="entry name" value="RHAMNOGALACTURONAN LYASE (EUROFUNG)"/>
    <property type="match status" value="1"/>
</dbReference>
<keyword evidence="3" id="KW-0456">Lyase</keyword>
<dbReference type="InterPro" id="IPR049366">
    <property type="entry name" value="RGL11_C"/>
</dbReference>
<dbReference type="InterPro" id="IPR034641">
    <property type="entry name" value="RGL11"/>
</dbReference>
<keyword evidence="4" id="KW-1185">Reference proteome</keyword>
<dbReference type="SUPFAM" id="SSF69318">
    <property type="entry name" value="Integrin alpha N-terminal domain"/>
    <property type="match status" value="1"/>
</dbReference>
<dbReference type="InterPro" id="IPR041624">
    <property type="entry name" value="RGI_lyase"/>
</dbReference>
<accession>A0ABT7PS86</accession>
<protein>
    <submittedName>
        <fullName evidence="3">Rhamnogalacturonan lyase</fullName>
    </submittedName>
</protein>
<gene>
    <name evidence="3" type="ORF">QTN89_27380</name>
</gene>
<feature type="domain" description="Rhamnogalacturonan I lyase beta-sheet" evidence="1">
    <location>
        <begin position="43"/>
        <end position="134"/>
    </location>
</feature>
<dbReference type="Gene3D" id="2.60.40.10">
    <property type="entry name" value="Immunoglobulins"/>
    <property type="match status" value="1"/>
</dbReference>
<evidence type="ECO:0000259" key="2">
    <source>
        <dbReference type="Pfam" id="PF21348"/>
    </source>
</evidence>
<dbReference type="InterPro" id="IPR028994">
    <property type="entry name" value="Integrin_alpha_N"/>
</dbReference>
<reference evidence="3 4" key="1">
    <citation type="submission" date="2023-06" db="EMBL/GenBank/DDBJ databases">
        <title>Roseiconus lacunae JC819 isolated from Gulf of Mannar region, Tamil Nadu.</title>
        <authorList>
            <person name="Pk S."/>
            <person name="Ch S."/>
            <person name="Ch V.R."/>
        </authorList>
    </citation>
    <scope>NUCLEOTIDE SEQUENCE [LARGE SCALE GENOMIC DNA]</scope>
    <source>
        <strain evidence="3 4">JC819</strain>
    </source>
</reference>
<dbReference type="InterPro" id="IPR013783">
    <property type="entry name" value="Ig-like_fold"/>
</dbReference>
<sequence length="647" mass="71088">MFAKHSLLPIATMVVAFFPLPLRAQIKASGTQVRGADLFSGRPMERIDRGLVAIRQPGGAFVSWRLLSTDTEDVAFDLYRREGDGPFRKLSDESLAAGTNYVDSSAEVSSRTVYAVRTAGEAAPTDGTDTASVWMDGYLEIPLRLAEGYRAGDLSIGDLDGDGQYELVLHQINTPRDNSHSGLTGTPILDAFELDGEHLWRIDLGRNIREGEHYTQFLVYDLDGDGCAEVACKTADGTVDGNGDAIGDPEQDHRDLDRRSRSYGRVLRGPEFLTVFDGKTGKAVATVDYVPGREPIDGWGGIGGNAGNDDYGNRCDRFLACVAYLDGVHPSLVMCRGVYGRTVMAAWDWQSGGLSQRWVFDSGINAPPYRDASPYSGMGGHSLAVADVDQDGRDEIVYQAMVVDDDGSGLYSTGLRHGDAMHVSDWYPQRPGLEVFTVQENEERSERFQTPGAAMRDARTGEILWSHSPGRDVGSGLVADIDPRYSGCEAWGGPGGLRDQSGQSIGRAPKNSEFAIWWDGDRLRELISRRGRITKWDWEQEREVSLYSPEGHGAPRGPNLIGDLLGDWREEFFLVSPEGDALRLYSTTIPTEERLPTLLQDHQYRLSLVWQNVSYNKPPHPSFFLGHTSTAQDSDAIPLSVTSGDDH</sequence>
<dbReference type="Proteomes" id="UP001239462">
    <property type="component" value="Unassembled WGS sequence"/>
</dbReference>
<dbReference type="Pfam" id="PF18370">
    <property type="entry name" value="RGI_lyase"/>
    <property type="match status" value="1"/>
</dbReference>
<name>A0ABT7PS86_9BACT</name>